<protein>
    <recommendedName>
        <fullName evidence="4">Type II secretion system protein</fullName>
    </recommendedName>
</protein>
<keyword evidence="1" id="KW-0472">Membrane</keyword>
<evidence type="ECO:0000313" key="2">
    <source>
        <dbReference type="EMBL" id="TRM10492.1"/>
    </source>
</evidence>
<evidence type="ECO:0008006" key="4">
    <source>
        <dbReference type="Google" id="ProtNLM"/>
    </source>
</evidence>
<dbReference type="AlphaFoldDB" id="A0A549YF24"/>
<keyword evidence="1" id="KW-1133">Transmembrane helix</keyword>
<dbReference type="Proteomes" id="UP000319280">
    <property type="component" value="Unassembled WGS sequence"/>
</dbReference>
<evidence type="ECO:0000256" key="1">
    <source>
        <dbReference type="SAM" id="Phobius"/>
    </source>
</evidence>
<keyword evidence="3" id="KW-1185">Reference proteome</keyword>
<evidence type="ECO:0000313" key="3">
    <source>
        <dbReference type="Proteomes" id="UP000319280"/>
    </source>
</evidence>
<gene>
    <name evidence="2" type="ORF">FH966_01455</name>
</gene>
<feature type="transmembrane region" description="Helical" evidence="1">
    <location>
        <begin position="12"/>
        <end position="33"/>
    </location>
</feature>
<reference evidence="2 3" key="1">
    <citation type="submission" date="2019-07" db="EMBL/GenBank/DDBJ databases">
        <title>Genomic analysis of Lentibacillus sp. NKC851-2.</title>
        <authorList>
            <person name="Oh Y.J."/>
        </authorList>
    </citation>
    <scope>NUCLEOTIDE SEQUENCE [LARGE SCALE GENOMIC DNA]</scope>
    <source>
        <strain evidence="2 3">NKC851-2</strain>
    </source>
</reference>
<comment type="caution">
    <text evidence="2">The sequence shown here is derived from an EMBL/GenBank/DDBJ whole genome shotgun (WGS) entry which is preliminary data.</text>
</comment>
<dbReference type="RefSeq" id="WP_142789789.1">
    <property type="nucleotide sequence ID" value="NZ_VJMZ01000001.1"/>
</dbReference>
<name>A0A549YF24_9BACI</name>
<accession>A0A549YF24</accession>
<dbReference type="EMBL" id="VJMZ01000001">
    <property type="protein sequence ID" value="TRM10492.1"/>
    <property type="molecule type" value="Genomic_DNA"/>
</dbReference>
<sequence>MKRLMNERGVALVLTLMMITLILLFVLTLLYQVTNTTRQVATMEENIDARLVAEMGVDYYQELVNGHVQNQKVEKVQTIKLPAAPRKYRLDGDRAFSIKVDNRANINEEKLKIAFTSEGTAHGRTEEVHQTITITLKKTE</sequence>
<organism evidence="2 3">
    <name type="scientific">Lentibacillus cibarius</name>
    <dbReference type="NCBI Taxonomy" id="2583219"/>
    <lineage>
        <taxon>Bacteria</taxon>
        <taxon>Bacillati</taxon>
        <taxon>Bacillota</taxon>
        <taxon>Bacilli</taxon>
        <taxon>Bacillales</taxon>
        <taxon>Bacillaceae</taxon>
        <taxon>Lentibacillus</taxon>
    </lineage>
</organism>
<keyword evidence="1" id="KW-0812">Transmembrane</keyword>
<proteinExistence type="predicted"/>